<dbReference type="AlphaFoldDB" id="A0A6C0LM34"/>
<accession>A0A6C0LM34</accession>
<reference evidence="1" key="1">
    <citation type="journal article" date="2020" name="Nature">
        <title>Giant virus diversity and host interactions through global metagenomics.</title>
        <authorList>
            <person name="Schulz F."/>
            <person name="Roux S."/>
            <person name="Paez-Espino D."/>
            <person name="Jungbluth S."/>
            <person name="Walsh D.A."/>
            <person name="Denef V.J."/>
            <person name="McMahon K.D."/>
            <person name="Konstantinidis K.T."/>
            <person name="Eloe-Fadrosh E.A."/>
            <person name="Kyrpides N.C."/>
            <person name="Woyke T."/>
        </authorList>
    </citation>
    <scope>NUCLEOTIDE SEQUENCE</scope>
    <source>
        <strain evidence="1">GVMAG-M-3300027963-41</strain>
    </source>
</reference>
<proteinExistence type="predicted"/>
<dbReference type="SUPFAM" id="SSF48403">
    <property type="entry name" value="Ankyrin repeat"/>
    <property type="match status" value="1"/>
</dbReference>
<protein>
    <submittedName>
        <fullName evidence="1">Uncharacterized protein</fullName>
    </submittedName>
</protein>
<dbReference type="EMBL" id="MN740534">
    <property type="protein sequence ID" value="QHU31976.1"/>
    <property type="molecule type" value="Genomic_DNA"/>
</dbReference>
<dbReference type="InterPro" id="IPR036770">
    <property type="entry name" value="Ankyrin_rpt-contain_sf"/>
</dbReference>
<organism evidence="1">
    <name type="scientific">viral metagenome</name>
    <dbReference type="NCBI Taxonomy" id="1070528"/>
    <lineage>
        <taxon>unclassified sequences</taxon>
        <taxon>metagenomes</taxon>
        <taxon>organismal metagenomes</taxon>
    </lineage>
</organism>
<evidence type="ECO:0000313" key="1">
    <source>
        <dbReference type="EMBL" id="QHU31976.1"/>
    </source>
</evidence>
<name>A0A6C0LM34_9ZZZZ</name>
<sequence>MAFLGASALGRRHKYASAPSRPQIEIDVRDALFNMMEAIGTGNVAAYKQIVDVEFPVNLQPRMTKDYRTILKYYAHEMDGADLQAMTPLQAAVYSGNPEMVKEVLKLDNDMEYYTDSVKHAILENKTARGMADVFIAHSTSPEQAAPYRAIKKILLLNGAKPKTVTTMTGKKLAFPENKANVNEYKRLSGKTRKNRKARKTRKIRRA</sequence>